<reference evidence="1" key="1">
    <citation type="submission" date="2023-04" db="EMBL/GenBank/DDBJ databases">
        <title>Whole Genome Sequence of Multi-drug resistant Aeromonas caviae as a gut pathogen in newborn.</title>
        <authorList>
            <person name="Jadhav S.V."/>
            <person name="Saroj S.D."/>
            <person name="Saha U.B."/>
            <person name="Sen S."/>
            <person name="Kher A."/>
        </authorList>
    </citation>
    <scope>NUCLEOTIDE SEQUENCE</scope>
    <source>
        <strain evidence="1">SVJ23</strain>
    </source>
</reference>
<gene>
    <name evidence="1" type="ORF">OJY61_22075</name>
</gene>
<dbReference type="InterPro" id="IPR016181">
    <property type="entry name" value="Acyl_CoA_acyltransferase"/>
</dbReference>
<dbReference type="InterPro" id="IPR000182">
    <property type="entry name" value="GNAT_dom"/>
</dbReference>
<dbReference type="EMBL" id="CP110176">
    <property type="protein sequence ID" value="WGC85989.1"/>
    <property type="molecule type" value="Genomic_DNA"/>
</dbReference>
<protein>
    <submittedName>
        <fullName evidence="1">Uncharacterized protein</fullName>
    </submittedName>
</protein>
<sequence length="166" mass="19174">MSFLTPAENLPLLRFDDLVIRTATLDDMNSIYTMGYDAWGDGLELNKYLFSCNNSEKYKKGTWYILEERNCILSSIICYSLPSIYDISTIGIGSLSTVSDKRRNGFARILLDAVKKSIATNLKQEHLFFTPILTLTTTRYRDSNLYQVFFKRKKILHVWLIVMTST</sequence>
<dbReference type="SUPFAM" id="SSF55729">
    <property type="entry name" value="Acyl-CoA N-acyltransferases (Nat)"/>
    <property type="match status" value="1"/>
</dbReference>
<proteinExistence type="predicted"/>
<dbReference type="Proteomes" id="UP001163285">
    <property type="component" value="Chromosome"/>
</dbReference>
<dbReference type="PROSITE" id="PS51186">
    <property type="entry name" value="GNAT"/>
    <property type="match status" value="1"/>
</dbReference>
<name>A0AAF0JZ21_AERCA</name>
<accession>A0AAF0JZ21</accession>
<evidence type="ECO:0000313" key="1">
    <source>
        <dbReference type="EMBL" id="WGC85989.1"/>
    </source>
</evidence>
<organism evidence="1 2">
    <name type="scientific">Aeromonas caviae</name>
    <name type="common">Aeromonas punctata</name>
    <dbReference type="NCBI Taxonomy" id="648"/>
    <lineage>
        <taxon>Bacteria</taxon>
        <taxon>Pseudomonadati</taxon>
        <taxon>Pseudomonadota</taxon>
        <taxon>Gammaproteobacteria</taxon>
        <taxon>Aeromonadales</taxon>
        <taxon>Aeromonadaceae</taxon>
        <taxon>Aeromonas</taxon>
    </lineage>
</organism>
<dbReference type="RefSeq" id="WP_125117098.1">
    <property type="nucleotide sequence ID" value="NZ_AP019195.1"/>
</dbReference>
<evidence type="ECO:0000313" key="2">
    <source>
        <dbReference type="Proteomes" id="UP001163285"/>
    </source>
</evidence>
<dbReference type="AlphaFoldDB" id="A0AAF0JZ21"/>
<dbReference type="GO" id="GO:0016747">
    <property type="term" value="F:acyltransferase activity, transferring groups other than amino-acyl groups"/>
    <property type="evidence" value="ECO:0007669"/>
    <property type="project" value="InterPro"/>
</dbReference>
<dbReference type="Gene3D" id="3.40.630.30">
    <property type="match status" value="1"/>
</dbReference>